<dbReference type="Proteomes" id="UP000325116">
    <property type="component" value="Unassembled WGS sequence"/>
</dbReference>
<evidence type="ECO:0000313" key="12">
    <source>
        <dbReference type="Proteomes" id="UP000322327"/>
    </source>
</evidence>
<evidence type="ECO:0000313" key="15">
    <source>
        <dbReference type="Proteomes" id="UP000324336"/>
    </source>
</evidence>
<dbReference type="Proteomes" id="UP000322659">
    <property type="component" value="Unassembled WGS sequence"/>
</dbReference>
<dbReference type="EMBL" id="SAYE01000007">
    <property type="protein sequence ID" value="TXJ51836.1"/>
    <property type="molecule type" value="Genomic_DNA"/>
</dbReference>
<evidence type="ECO:0000313" key="10">
    <source>
        <dbReference type="EMBL" id="TXJ57236.1"/>
    </source>
</evidence>
<evidence type="ECO:0000313" key="7">
    <source>
        <dbReference type="EMBL" id="TXJ38650.1"/>
    </source>
</evidence>
<reference evidence="6" key="2">
    <citation type="submission" date="2019-01" db="EMBL/GenBank/DDBJ databases">
        <authorList>
            <person name="Thorell K."/>
        </authorList>
    </citation>
    <scope>NUCLEOTIDE SEQUENCE</scope>
    <source>
        <strain evidence="2">513A</strain>
        <strain evidence="10">PC2777IV</strain>
        <strain evidence="9">PC3053II</strain>
        <strain evidence="8">PC3939II</strain>
        <strain evidence="7">PC3997IV</strain>
        <strain evidence="6">PC4580III</strain>
        <strain evidence="3">PC4597II</strain>
        <strain evidence="4">PC5099IV</strain>
        <strain evidence="5">PC5538III-lc</strain>
        <strain evidence="1">W1</strain>
    </source>
</reference>
<dbReference type="EMBL" id="SAYA01000023">
    <property type="protein sequence ID" value="TXJ24295.1"/>
    <property type="molecule type" value="Genomic_DNA"/>
</dbReference>
<comment type="caution">
    <text evidence="6">The sequence shown here is derived from an EMBL/GenBank/DDBJ whole genome shotgun (WGS) entry which is preliminary data.</text>
</comment>
<dbReference type="EMBL" id="SAYB01000003">
    <property type="protein sequence ID" value="TXJ37632.1"/>
    <property type="molecule type" value="Genomic_DNA"/>
</dbReference>
<evidence type="ECO:0000313" key="3">
    <source>
        <dbReference type="EMBL" id="TXJ24295.1"/>
    </source>
</evidence>
<dbReference type="EMBL" id="SAYJ01000013">
    <property type="protein sequence ID" value="TXJ57236.1"/>
    <property type="molecule type" value="Genomic_DNA"/>
</dbReference>
<evidence type="ECO:0000313" key="20">
    <source>
        <dbReference type="Proteomes" id="UP000325116"/>
    </source>
</evidence>
<organism evidence="6 14">
    <name type="scientific">Brachyspira aalborgi</name>
    <dbReference type="NCBI Taxonomy" id="29522"/>
    <lineage>
        <taxon>Bacteria</taxon>
        <taxon>Pseudomonadati</taxon>
        <taxon>Spirochaetota</taxon>
        <taxon>Spirochaetia</taxon>
        <taxon>Brachyspirales</taxon>
        <taxon>Brachyspiraceae</taxon>
        <taxon>Brachyspira</taxon>
    </lineage>
</organism>
<evidence type="ECO:0000313" key="14">
    <source>
        <dbReference type="Proteomes" id="UP000322814"/>
    </source>
</evidence>
<reference evidence="11 12" key="1">
    <citation type="journal article" date="1992" name="Lakartidningen">
        <title>[Penicillin V and not amoxicillin is the first choice preparation in acute otitis].</title>
        <authorList>
            <person name="Kamme C."/>
            <person name="Lundgren K."/>
            <person name="Prellner K."/>
        </authorList>
    </citation>
    <scope>NUCLEOTIDE SEQUENCE [LARGE SCALE GENOMIC DNA]</scope>
    <source>
        <strain evidence="2 16">513A</strain>
        <strain evidence="10 19">PC2777IV</strain>
        <strain evidence="9 12">PC3053II</strain>
        <strain evidence="8 11">PC3939II</strain>
        <strain evidence="7 18">PC3997IV</strain>
        <strain evidence="6 14">PC4580III</strain>
        <strain evidence="3 15">PC4597II</strain>
        <strain evidence="4 13">PC5099IV</strain>
        <strain evidence="5 17">PC5538III-lc</strain>
        <strain evidence="1 20">W1</strain>
    </source>
</reference>
<dbReference type="Proteomes" id="UP000322327">
    <property type="component" value="Unassembled WGS sequence"/>
</dbReference>
<keyword evidence="13" id="KW-1185">Reference proteome</keyword>
<evidence type="ECO:0000313" key="18">
    <source>
        <dbReference type="Proteomes" id="UP000325002"/>
    </source>
</evidence>
<dbReference type="Proteomes" id="UP000324707">
    <property type="component" value="Unassembled WGS sequence"/>
</dbReference>
<evidence type="ECO:0000313" key="6">
    <source>
        <dbReference type="EMBL" id="TXJ37632.1"/>
    </source>
</evidence>
<dbReference type="Proteomes" id="UP000325002">
    <property type="component" value="Unassembled WGS sequence"/>
</dbReference>
<dbReference type="RefSeq" id="WP_147528676.1">
    <property type="nucleotide sequence ID" value="NZ_CAUDFA010000008.1"/>
</dbReference>
<dbReference type="Proteomes" id="UP000324638">
    <property type="component" value="Unassembled WGS sequence"/>
</dbReference>
<dbReference type="Proteomes" id="UP000322814">
    <property type="component" value="Unassembled WGS sequence"/>
</dbReference>
<dbReference type="EMBL" id="SAXX01000004">
    <property type="protein sequence ID" value="TXJ34727.1"/>
    <property type="molecule type" value="Genomic_DNA"/>
</dbReference>
<dbReference type="EMBL" id="SAXU01000001">
    <property type="protein sequence ID" value="TXJ20254.1"/>
    <property type="molecule type" value="Genomic_DNA"/>
</dbReference>
<accession>A0A5C8ELM3</accession>
<gene>
    <name evidence="10" type="ORF">EPJ67_05140</name>
    <name evidence="5" type="ORF">EPJ69_02005</name>
    <name evidence="4" type="ORF">EPJ71_02300</name>
    <name evidence="3" type="ORF">EPJ73_10650</name>
    <name evidence="9" type="ORF">EPJ76_11760</name>
    <name evidence="6" type="ORF">EPJ78_02635</name>
    <name evidence="2" type="ORF">EPJ79_03645</name>
    <name evidence="1" type="ORF">EPJ80_03995</name>
    <name evidence="7" type="ORF">EPJ81_05825</name>
    <name evidence="8" type="ORF">EPJ84_03575</name>
</gene>
<evidence type="ECO:0000313" key="17">
    <source>
        <dbReference type="Proteomes" id="UP000324707"/>
    </source>
</evidence>
<sequence>MNVIRIQITEEEYKMGVLVTSFLCNLNRYNIINDNELDELIKYFAEKYARECRERKKNK</sequence>
<dbReference type="AlphaFoldDB" id="A0A5C8ELM3"/>
<dbReference type="EMBL" id="SAXT01000003">
    <property type="protein sequence ID" value="TXJ12771.1"/>
    <property type="molecule type" value="Genomic_DNA"/>
</dbReference>
<evidence type="ECO:0000313" key="19">
    <source>
        <dbReference type="Proteomes" id="UP000325013"/>
    </source>
</evidence>
<dbReference type="EMBL" id="SAYI01000022">
    <property type="protein sequence ID" value="TXJ53597.1"/>
    <property type="molecule type" value="Genomic_DNA"/>
</dbReference>
<dbReference type="Proteomes" id="UP000325013">
    <property type="component" value="Unassembled WGS sequence"/>
</dbReference>
<dbReference type="EMBL" id="SAXZ01000002">
    <property type="protein sequence ID" value="TXJ34085.1"/>
    <property type="molecule type" value="Genomic_DNA"/>
</dbReference>
<evidence type="ECO:0000313" key="5">
    <source>
        <dbReference type="EMBL" id="TXJ34727.1"/>
    </source>
</evidence>
<proteinExistence type="predicted"/>
<dbReference type="Proteomes" id="UP000322307">
    <property type="component" value="Unassembled WGS sequence"/>
</dbReference>
<evidence type="ECO:0000313" key="13">
    <source>
        <dbReference type="Proteomes" id="UP000322659"/>
    </source>
</evidence>
<evidence type="ECO:0000313" key="8">
    <source>
        <dbReference type="EMBL" id="TXJ51836.1"/>
    </source>
</evidence>
<name>A0A5C8ELM3_9SPIR</name>
<dbReference type="EMBL" id="SAYD01000018">
    <property type="protein sequence ID" value="TXJ38650.1"/>
    <property type="molecule type" value="Genomic_DNA"/>
</dbReference>
<protein>
    <submittedName>
        <fullName evidence="6">Uncharacterized protein</fullName>
    </submittedName>
</protein>
<evidence type="ECO:0000313" key="2">
    <source>
        <dbReference type="EMBL" id="TXJ20254.1"/>
    </source>
</evidence>
<evidence type="ECO:0000313" key="4">
    <source>
        <dbReference type="EMBL" id="TXJ34085.1"/>
    </source>
</evidence>
<evidence type="ECO:0000313" key="11">
    <source>
        <dbReference type="Proteomes" id="UP000322307"/>
    </source>
</evidence>
<evidence type="ECO:0000313" key="1">
    <source>
        <dbReference type="EMBL" id="TXJ12771.1"/>
    </source>
</evidence>
<evidence type="ECO:0000313" key="16">
    <source>
        <dbReference type="Proteomes" id="UP000324638"/>
    </source>
</evidence>
<dbReference type="Proteomes" id="UP000324336">
    <property type="component" value="Unassembled WGS sequence"/>
</dbReference>
<evidence type="ECO:0000313" key="9">
    <source>
        <dbReference type="EMBL" id="TXJ53597.1"/>
    </source>
</evidence>